<evidence type="ECO:0000313" key="2">
    <source>
        <dbReference type="EMBL" id="RFZ81643.1"/>
    </source>
</evidence>
<accession>A0A3E2NL34</accession>
<organism evidence="2 3">
    <name type="scientific">Mucilaginibacter terrenus</name>
    <dbReference type="NCBI Taxonomy" id="2482727"/>
    <lineage>
        <taxon>Bacteria</taxon>
        <taxon>Pseudomonadati</taxon>
        <taxon>Bacteroidota</taxon>
        <taxon>Sphingobacteriia</taxon>
        <taxon>Sphingobacteriales</taxon>
        <taxon>Sphingobacteriaceae</taxon>
        <taxon>Mucilaginibacter</taxon>
    </lineage>
</organism>
<feature type="signal peptide" evidence="1">
    <location>
        <begin position="1"/>
        <end position="18"/>
    </location>
</feature>
<evidence type="ECO:0000256" key="1">
    <source>
        <dbReference type="SAM" id="SignalP"/>
    </source>
</evidence>
<keyword evidence="1" id="KW-0732">Signal</keyword>
<dbReference type="OrthoDB" id="672896at2"/>
<keyword evidence="3" id="KW-1185">Reference proteome</keyword>
<dbReference type="AlphaFoldDB" id="A0A3E2NL34"/>
<reference evidence="2 3" key="1">
    <citation type="submission" date="2018-08" db="EMBL/GenBank/DDBJ databases">
        <title>Mucilaginibacter terrae sp. nov., isolated from manganese diggings.</title>
        <authorList>
            <person name="Huang Y."/>
            <person name="Zhou Z."/>
        </authorList>
    </citation>
    <scope>NUCLEOTIDE SEQUENCE [LARGE SCALE GENOMIC DNA]</scope>
    <source>
        <strain evidence="2 3">ZH6</strain>
    </source>
</reference>
<dbReference type="EMBL" id="QWDE01000004">
    <property type="protein sequence ID" value="RFZ81643.1"/>
    <property type="molecule type" value="Genomic_DNA"/>
</dbReference>
<evidence type="ECO:0000313" key="3">
    <source>
        <dbReference type="Proteomes" id="UP000260823"/>
    </source>
</evidence>
<dbReference type="PROSITE" id="PS51257">
    <property type="entry name" value="PROKAR_LIPOPROTEIN"/>
    <property type="match status" value="1"/>
</dbReference>
<feature type="chain" id="PRO_5017742378" evidence="1">
    <location>
        <begin position="19"/>
        <end position="133"/>
    </location>
</feature>
<protein>
    <submittedName>
        <fullName evidence="2">Uncharacterized protein</fullName>
    </submittedName>
</protein>
<name>A0A3E2NL34_9SPHI</name>
<gene>
    <name evidence="2" type="ORF">DYU05_17600</name>
</gene>
<comment type="caution">
    <text evidence="2">The sequence shown here is derived from an EMBL/GenBank/DDBJ whole genome shotgun (WGS) entry which is preliminary data.</text>
</comment>
<sequence length="133" mass="14554">MKKTLSILCLSFIMLAVASCKKETIVQGNTNQTVYATNVSNWELTNDGGGSYVVDIPVSKLDKTYSEYGAVLVYITRPGGTEWEQIPEIYGGRAFSFTHDVGRVSIYAQNPTGTLTKPDPIDVKIVLIDSNVD</sequence>
<dbReference type="RefSeq" id="WP_117384464.1">
    <property type="nucleotide sequence ID" value="NZ_QWDE01000004.1"/>
</dbReference>
<proteinExistence type="predicted"/>
<dbReference type="Proteomes" id="UP000260823">
    <property type="component" value="Unassembled WGS sequence"/>
</dbReference>